<evidence type="ECO:0000313" key="2">
    <source>
        <dbReference type="Proteomes" id="UP000284243"/>
    </source>
</evidence>
<evidence type="ECO:0008006" key="3">
    <source>
        <dbReference type="Google" id="ProtNLM"/>
    </source>
</evidence>
<dbReference type="Proteomes" id="UP000284243">
    <property type="component" value="Unassembled WGS sequence"/>
</dbReference>
<sequence length="518" mass="59098">MNMMKQILYILLGIMLLSIVSCYDDEGNYDYHDINEVTFGEINTMYNVLLNIDTLKIDVGDFVEMSQGDLTDTDRFEYLWVIFSPSDSHVKDTISTDRVLSYPVTLAPGTYNLYLKIRDRVTEVQWKKQFTVTVGTPYSRGILLMGEDANGNADAQMISMAGIDTLILKDILKNSGLPTLHGPVSFLHTGKQGEDYRQIWVLTESGSYYLDRETLQGSESNVFDNFLLESYNEPMIPVTIVPQPSDIDGKVESQRAVVCSNGKLFYTSLSILAYGMYSFPLNCLKTDMTKYIPASEYLFYSIQSFKKFIWYSGETNRFYKTESYLYPYSDTLEQKSTDAFPWDQKGTGRTLIYGENTWNEAKAWVCDGNSFALMGDGTNAYIYKFYVNNMEAKSMYEITSNVASDILTADFYAFSSTRSVLFYVKNNVLYAYNYDKGNERVETIPLETTDQITMLKFDLTMEPMKDALFIATYNTAEGGTLRKYYVGNNPDKVELKADPTAVWKGLTKVKNMSWRAVL</sequence>
<accession>A0A412TXV1</accession>
<name>A0A412TXV1_9BACT</name>
<proteinExistence type="predicted"/>
<dbReference type="AlphaFoldDB" id="A0A412TXV1"/>
<dbReference type="Pfam" id="PF16407">
    <property type="entry name" value="PKD_2"/>
    <property type="match status" value="1"/>
</dbReference>
<evidence type="ECO:0000313" key="1">
    <source>
        <dbReference type="EMBL" id="RGU58612.1"/>
    </source>
</evidence>
<gene>
    <name evidence="1" type="ORF">DWW57_02575</name>
</gene>
<dbReference type="InterPro" id="IPR032183">
    <property type="entry name" value="PKD-like"/>
</dbReference>
<reference evidence="1 2" key="1">
    <citation type="submission" date="2018-08" db="EMBL/GenBank/DDBJ databases">
        <title>A genome reference for cultivated species of the human gut microbiota.</title>
        <authorList>
            <person name="Zou Y."/>
            <person name="Xue W."/>
            <person name="Luo G."/>
        </authorList>
    </citation>
    <scope>NUCLEOTIDE SEQUENCE [LARGE SCALE GENOMIC DNA]</scope>
    <source>
        <strain evidence="1 2">AF16-14</strain>
    </source>
</reference>
<comment type="caution">
    <text evidence="1">The sequence shown here is derived from an EMBL/GenBank/DDBJ whole genome shotgun (WGS) entry which is preliminary data.</text>
</comment>
<protein>
    <recommendedName>
        <fullName evidence="3">PKD-like family protein</fullName>
    </recommendedName>
</protein>
<dbReference type="EMBL" id="QRYC01000002">
    <property type="protein sequence ID" value="RGU58612.1"/>
    <property type="molecule type" value="Genomic_DNA"/>
</dbReference>
<organism evidence="1 2">
    <name type="scientific">Odoribacter splanchnicus</name>
    <dbReference type="NCBI Taxonomy" id="28118"/>
    <lineage>
        <taxon>Bacteria</taxon>
        <taxon>Pseudomonadati</taxon>
        <taxon>Bacteroidota</taxon>
        <taxon>Bacteroidia</taxon>
        <taxon>Bacteroidales</taxon>
        <taxon>Odoribacteraceae</taxon>
        <taxon>Odoribacter</taxon>
    </lineage>
</organism>
<dbReference type="PROSITE" id="PS51257">
    <property type="entry name" value="PROKAR_LIPOPROTEIN"/>
    <property type="match status" value="1"/>
</dbReference>